<dbReference type="PANTHER" id="PTHR22870">
    <property type="entry name" value="REGULATOR OF CHROMOSOME CONDENSATION"/>
    <property type="match status" value="1"/>
</dbReference>
<dbReference type="InterPro" id="IPR000408">
    <property type="entry name" value="Reg_chr_condens"/>
</dbReference>
<dbReference type="Gene3D" id="2.130.10.30">
    <property type="entry name" value="Regulator of chromosome condensation 1/beta-lactamase-inhibitor protein II"/>
    <property type="match status" value="4"/>
</dbReference>
<feature type="domain" description="Fibronectin type-III" evidence="3">
    <location>
        <begin position="601"/>
        <end position="689"/>
    </location>
</feature>
<dbReference type="Pfam" id="PF25390">
    <property type="entry name" value="WD40_RLD"/>
    <property type="match status" value="2"/>
</dbReference>
<dbReference type="Pfam" id="PF18962">
    <property type="entry name" value="Por_Secre_tail"/>
    <property type="match status" value="1"/>
</dbReference>
<dbReference type="AlphaFoldDB" id="A0A1M6Z6W4"/>
<name>A0A1M6Z6W4_9FLAO</name>
<dbReference type="PRINTS" id="PR00633">
    <property type="entry name" value="RCCNDNSATION"/>
</dbReference>
<dbReference type="InterPro" id="IPR011043">
    <property type="entry name" value="Gal_Oxase/kelch_b-propeller"/>
</dbReference>
<evidence type="ECO:0000313" key="4">
    <source>
        <dbReference type="EMBL" id="SHL26187.1"/>
    </source>
</evidence>
<accession>A0A1M6Z6W4</accession>
<evidence type="ECO:0000256" key="2">
    <source>
        <dbReference type="ARBA" id="ARBA00022737"/>
    </source>
</evidence>
<evidence type="ECO:0000259" key="3">
    <source>
        <dbReference type="PROSITE" id="PS50853"/>
    </source>
</evidence>
<dbReference type="InterPro" id="IPR051210">
    <property type="entry name" value="Ub_ligase/GEF_domain"/>
</dbReference>
<dbReference type="SUPFAM" id="SSF50965">
    <property type="entry name" value="Galactose oxidase, central domain"/>
    <property type="match status" value="1"/>
</dbReference>
<dbReference type="PANTHER" id="PTHR22870:SF408">
    <property type="entry name" value="OS09G0560450 PROTEIN"/>
    <property type="match status" value="1"/>
</dbReference>
<proteinExistence type="predicted"/>
<dbReference type="Pfam" id="PF13540">
    <property type="entry name" value="RCC1_2"/>
    <property type="match status" value="1"/>
</dbReference>
<dbReference type="Proteomes" id="UP000184069">
    <property type="component" value="Unassembled WGS sequence"/>
</dbReference>
<dbReference type="STRING" id="1423959.SAMN05444407_103108"/>
<dbReference type="EMBL" id="FRBM01000003">
    <property type="protein sequence ID" value="SHL26187.1"/>
    <property type="molecule type" value="Genomic_DNA"/>
</dbReference>
<sequence length="1137" mass="120084">MVILCPAQVFVSQAEYFWDTDPGTGNGTPVLAADGSLNSVFEQLIKTDIATPGNGLHKFSVRIKDNTGVWGPAFSNVIDVQQPLTSNTIAISQAEYFWDADPGAGNGTPVLAADGSFNSVFEQLIKTDIVTPGNGLHKFSVRIKDNTGVWGPAFSNVIDVQQPVTSNVISLSQAEYFWDTDPGEGNGTPVLAADGNFNSSYEQLTKTGIALPSNGLHVFNIRIKDNTGSWGPAFKNVINVQTAVSSGCWESLSAGNFHSVGLKADGTLWAWGRNSNGQLGDGTTIDRNAPIQIGTDNNWLRIAAGDTYTLAIKTDGTLWAWGNNDYGQLGDGTKADKLSPTQIGTTAGWKSVSAGSYHSIGLKTDGTLWSWGYNASGQLGDGTVAEKITPIQIGTAANWQSIAAGYQHNLAIKTDGTLWAWGSNYSGQLGDGTTTARNVPTQIGTAANWRNIDVGASHSLGVKLDGTLWTWGANANGQLGNGSTVGKNIPTQIGIGNNWQSISAGNNFSFANKTDGTLWSWGANESGQLGNITSGSVLFPTQVGSSSDNILMSSGMYYTLVKNIDGVLKVCGDNSYGQLGDGTNNPKSTFVSLSCPLNCLPPTQFLTTNITSATATINWTGSNPTPNAGYYYLYSTSPFIGGIQGTTSSKTANLTNLLPNTVYYWWVASNCGSSQGDWVSGGSFTTLTTTATGCWETVSSGSFFVLGIKTDGTLWAWGENLAGQLGDGTTVSKNTPTQIGTDNNWLKVSAGDSHTAAIKTDGTLWTWGDNQNGQLGNGTKIKRITPEQVGTETNWVSVSTGDYYTLGIKSDGTLWAWGYNGTGQLGDGTTILKTVPVQVGTANDWKIVTAGYGHTLAIKTNGTLWGWGSNAYGRLGDGNSTVTSTTISIPTQIGTAADWKSVSAGNYHSIALKTDGTLWAWGDNFEGQLGDGTKTLRSIPIQIGTATDWKSVATNHFNSSVGIKTNGTLWAWGRNTLGQLGDGTRADRLVPTQIGTVTDRKIVSAGPYTTFAINNDGFLSATGSNEYGQLGDGTTISKSIFVPVGCPTSNLAVAEVSGKTEDKLKVYPNPVQDILTVSYDQKILFVTVYNAAGQLILTKAINDTKGTIDASGFVSGIYLVKINAVNDFVKTVKVIKR</sequence>
<dbReference type="PROSITE" id="PS50853">
    <property type="entry name" value="FN3"/>
    <property type="match status" value="1"/>
</dbReference>
<dbReference type="InterPro" id="IPR058923">
    <property type="entry name" value="RCC1-like_dom"/>
</dbReference>
<organism evidence="4 5">
    <name type="scientific">Chryseobacterium contaminans</name>
    <dbReference type="NCBI Taxonomy" id="1423959"/>
    <lineage>
        <taxon>Bacteria</taxon>
        <taxon>Pseudomonadati</taxon>
        <taxon>Bacteroidota</taxon>
        <taxon>Flavobacteriia</taxon>
        <taxon>Flavobacteriales</taxon>
        <taxon>Weeksellaceae</taxon>
        <taxon>Chryseobacterium group</taxon>
        <taxon>Chryseobacterium</taxon>
    </lineage>
</organism>
<dbReference type="InterPro" id="IPR026444">
    <property type="entry name" value="Secre_tail"/>
</dbReference>
<reference evidence="4 5" key="1">
    <citation type="submission" date="2016-11" db="EMBL/GenBank/DDBJ databases">
        <authorList>
            <person name="Jaros S."/>
            <person name="Januszkiewicz K."/>
            <person name="Wedrychowicz H."/>
        </authorList>
    </citation>
    <scope>NUCLEOTIDE SEQUENCE [LARGE SCALE GENOMIC DNA]</scope>
    <source>
        <strain evidence="4 5">DSM 27621</strain>
    </source>
</reference>
<gene>
    <name evidence="4" type="ORF">SAMN05444407_103108</name>
</gene>
<dbReference type="PROSITE" id="PS50012">
    <property type="entry name" value="RCC1_3"/>
    <property type="match status" value="12"/>
</dbReference>
<keyword evidence="1" id="KW-0732">Signal</keyword>
<protein>
    <submittedName>
        <fullName evidence="4">Por secretion system C-terminal sorting domain-containing protein</fullName>
    </submittedName>
</protein>
<dbReference type="Pfam" id="PF00415">
    <property type="entry name" value="RCC1"/>
    <property type="match status" value="1"/>
</dbReference>
<evidence type="ECO:0000313" key="5">
    <source>
        <dbReference type="Proteomes" id="UP000184069"/>
    </source>
</evidence>
<dbReference type="SUPFAM" id="SSF50985">
    <property type="entry name" value="RCC1/BLIP-II"/>
    <property type="match status" value="2"/>
</dbReference>
<keyword evidence="2" id="KW-0677">Repeat</keyword>
<dbReference type="InterPro" id="IPR009091">
    <property type="entry name" value="RCC1/BLIP-II"/>
</dbReference>
<dbReference type="PROSITE" id="PS00626">
    <property type="entry name" value="RCC1_2"/>
    <property type="match status" value="5"/>
</dbReference>
<evidence type="ECO:0000256" key="1">
    <source>
        <dbReference type="ARBA" id="ARBA00022729"/>
    </source>
</evidence>
<dbReference type="NCBIfam" id="TIGR04183">
    <property type="entry name" value="Por_Secre_tail"/>
    <property type="match status" value="1"/>
</dbReference>
<dbReference type="InterPro" id="IPR003961">
    <property type="entry name" value="FN3_dom"/>
</dbReference>